<dbReference type="OrthoDB" id="741849at2759"/>
<comment type="caution">
    <text evidence="1">The sequence shown here is derived from an EMBL/GenBank/DDBJ whole genome shotgun (WGS) entry which is preliminary data.</text>
</comment>
<gene>
    <name evidence="1" type="ORF">FCM35_KLT17235</name>
</gene>
<dbReference type="EMBL" id="SWLB01000005">
    <property type="protein sequence ID" value="KAF3338398.1"/>
    <property type="molecule type" value="Genomic_DNA"/>
</dbReference>
<evidence type="ECO:0000313" key="1">
    <source>
        <dbReference type="EMBL" id="KAF3338398.1"/>
    </source>
</evidence>
<dbReference type="AlphaFoldDB" id="A0A833VWJ4"/>
<sequence>MSRQKGKGLQVQRLENLQSLAYLQMDQSLVHYNYPQILGRLPSLRVLNCKVSQFIQFTRYETLWFEELTKLRELYFANCEFEHLPSSLATLSSLMILVLESCNNLKSLPPNGMPPFLRELTLTSCPQELVQRCQPDEGEDWPLISHVQLIRIDGRKFRWWKYINKNMHACIEDF</sequence>
<accession>A0A833VWJ4</accession>
<protein>
    <submittedName>
        <fullName evidence="1">Disease resistance protein RGA2</fullName>
    </submittedName>
</protein>
<dbReference type="PANTHER" id="PTHR45752:SF195">
    <property type="entry name" value="LEUCINE-RICH REPEAT (LRR) FAMILY PROTEIN-RELATED"/>
    <property type="match status" value="1"/>
</dbReference>
<evidence type="ECO:0000313" key="2">
    <source>
        <dbReference type="Proteomes" id="UP000623129"/>
    </source>
</evidence>
<keyword evidence="2" id="KW-1185">Reference proteome</keyword>
<dbReference type="Proteomes" id="UP000623129">
    <property type="component" value="Unassembled WGS sequence"/>
</dbReference>
<dbReference type="SUPFAM" id="SSF52058">
    <property type="entry name" value="L domain-like"/>
    <property type="match status" value="1"/>
</dbReference>
<organism evidence="1 2">
    <name type="scientific">Carex littledalei</name>
    <dbReference type="NCBI Taxonomy" id="544730"/>
    <lineage>
        <taxon>Eukaryota</taxon>
        <taxon>Viridiplantae</taxon>
        <taxon>Streptophyta</taxon>
        <taxon>Embryophyta</taxon>
        <taxon>Tracheophyta</taxon>
        <taxon>Spermatophyta</taxon>
        <taxon>Magnoliopsida</taxon>
        <taxon>Liliopsida</taxon>
        <taxon>Poales</taxon>
        <taxon>Cyperaceae</taxon>
        <taxon>Cyperoideae</taxon>
        <taxon>Cariceae</taxon>
        <taxon>Carex</taxon>
        <taxon>Carex subgen. Euthyceras</taxon>
    </lineage>
</organism>
<dbReference type="InterPro" id="IPR032675">
    <property type="entry name" value="LRR_dom_sf"/>
</dbReference>
<name>A0A833VWJ4_9POAL</name>
<dbReference type="InterPro" id="IPR050715">
    <property type="entry name" value="LRR-SigEffector_domain"/>
</dbReference>
<proteinExistence type="predicted"/>
<reference evidence="1" key="1">
    <citation type="submission" date="2020-01" db="EMBL/GenBank/DDBJ databases">
        <title>Genome sequence of Kobresia littledalei, the first chromosome-level genome in the family Cyperaceae.</title>
        <authorList>
            <person name="Qu G."/>
        </authorList>
    </citation>
    <scope>NUCLEOTIDE SEQUENCE</scope>
    <source>
        <strain evidence="1">C.B.Clarke</strain>
        <tissue evidence="1">Leaf</tissue>
    </source>
</reference>
<dbReference type="PANTHER" id="PTHR45752">
    <property type="entry name" value="LEUCINE-RICH REPEAT-CONTAINING"/>
    <property type="match status" value="1"/>
</dbReference>
<dbReference type="Gene3D" id="3.80.10.10">
    <property type="entry name" value="Ribonuclease Inhibitor"/>
    <property type="match status" value="1"/>
</dbReference>